<dbReference type="EMBL" id="FNFE01000002">
    <property type="protein sequence ID" value="SDJ99321.1"/>
    <property type="molecule type" value="Genomic_DNA"/>
</dbReference>
<dbReference type="Proteomes" id="UP000198882">
    <property type="component" value="Unassembled WGS sequence"/>
</dbReference>
<gene>
    <name evidence="1" type="ORF">SAMN04515672_2073</name>
</gene>
<organism evidence="1 2">
    <name type="scientific">Natronorubrum texcoconense</name>
    <dbReference type="NCBI Taxonomy" id="1095776"/>
    <lineage>
        <taxon>Archaea</taxon>
        <taxon>Methanobacteriati</taxon>
        <taxon>Methanobacteriota</taxon>
        <taxon>Stenosarchaea group</taxon>
        <taxon>Halobacteria</taxon>
        <taxon>Halobacteriales</taxon>
        <taxon>Natrialbaceae</taxon>
        <taxon>Natronorubrum</taxon>
    </lineage>
</organism>
<reference evidence="2" key="1">
    <citation type="submission" date="2016-10" db="EMBL/GenBank/DDBJ databases">
        <authorList>
            <person name="Varghese N."/>
            <person name="Submissions S."/>
        </authorList>
    </citation>
    <scope>NUCLEOTIDE SEQUENCE [LARGE SCALE GENOMIC DNA]</scope>
    <source>
        <strain evidence="2">B4,CECT 8067,JCM 17497</strain>
    </source>
</reference>
<evidence type="ECO:0000313" key="2">
    <source>
        <dbReference type="Proteomes" id="UP000198882"/>
    </source>
</evidence>
<name>A0A1G8Y9B3_9EURY</name>
<dbReference type="OrthoDB" id="161697at2157"/>
<dbReference type="AlphaFoldDB" id="A0A1G8Y9B3"/>
<evidence type="ECO:0008006" key="3">
    <source>
        <dbReference type="Google" id="ProtNLM"/>
    </source>
</evidence>
<protein>
    <recommendedName>
        <fullName evidence="3">ArsR family transcriptional regulator</fullName>
    </recommendedName>
</protein>
<keyword evidence="2" id="KW-1185">Reference proteome</keyword>
<accession>A0A1G8Y9B3</accession>
<proteinExistence type="predicted"/>
<evidence type="ECO:0000313" key="1">
    <source>
        <dbReference type="EMBL" id="SDJ99321.1"/>
    </source>
</evidence>
<sequence>MASIPDNLFTALANVERRQILFDLADEPESVNIDSPPDAIADGGNACIERHHVHLPLLDDYGFINWYPNANAIESGPRFDEIVPVLEVLAAHRKAFAATSL</sequence>